<organism evidence="13 14">
    <name type="scientific">Leucocoprinus birnbaumii</name>
    <dbReference type="NCBI Taxonomy" id="56174"/>
    <lineage>
        <taxon>Eukaryota</taxon>
        <taxon>Fungi</taxon>
        <taxon>Dikarya</taxon>
        <taxon>Basidiomycota</taxon>
        <taxon>Agaricomycotina</taxon>
        <taxon>Agaricomycetes</taxon>
        <taxon>Agaricomycetidae</taxon>
        <taxon>Agaricales</taxon>
        <taxon>Agaricineae</taxon>
        <taxon>Agaricaceae</taxon>
        <taxon>Leucocoprinus</taxon>
    </lineage>
</organism>
<evidence type="ECO:0000259" key="12">
    <source>
        <dbReference type="PROSITE" id="PS50192"/>
    </source>
</evidence>
<keyword evidence="5" id="KW-0653">Protein transport</keyword>
<keyword evidence="14" id="KW-1185">Reference proteome</keyword>
<keyword evidence="7 9" id="KW-0175">Coiled coil</keyword>
<evidence type="ECO:0000313" key="14">
    <source>
        <dbReference type="Proteomes" id="UP001213000"/>
    </source>
</evidence>
<dbReference type="PROSITE" id="PS50192">
    <property type="entry name" value="T_SNARE"/>
    <property type="match status" value="1"/>
</dbReference>
<comment type="caution">
    <text evidence="13">The sequence shown here is derived from an EMBL/GenBank/DDBJ whole genome shotgun (WGS) entry which is preliminary data.</text>
</comment>
<dbReference type="PANTHER" id="PTHR15959">
    <property type="entry name" value="SYNTAXIN-18"/>
    <property type="match status" value="1"/>
</dbReference>
<feature type="coiled-coil region" evidence="9">
    <location>
        <begin position="241"/>
        <end position="279"/>
    </location>
</feature>
<keyword evidence="6 11" id="KW-1133">Transmembrane helix</keyword>
<comment type="subcellular location">
    <subcellularLocation>
        <location evidence="1">Membrane</location>
        <topology evidence="1">Single-pass type IV membrane protein</topology>
    </subcellularLocation>
</comment>
<accession>A0AAD5W4V9</accession>
<keyword evidence="4 11" id="KW-0812">Transmembrane</keyword>
<feature type="compositionally biased region" description="Basic and acidic residues" evidence="10">
    <location>
        <begin position="174"/>
        <end position="188"/>
    </location>
</feature>
<proteinExistence type="inferred from homology"/>
<evidence type="ECO:0000256" key="9">
    <source>
        <dbReference type="SAM" id="Coils"/>
    </source>
</evidence>
<evidence type="ECO:0000313" key="13">
    <source>
        <dbReference type="EMBL" id="KAJ3573864.1"/>
    </source>
</evidence>
<name>A0AAD5W4V9_9AGAR</name>
<dbReference type="GO" id="GO:0006890">
    <property type="term" value="P:retrograde vesicle-mediated transport, Golgi to endoplasmic reticulum"/>
    <property type="evidence" value="ECO:0007669"/>
    <property type="project" value="TreeGrafter"/>
</dbReference>
<comment type="similarity">
    <text evidence="2">Belongs to the syntaxin family.</text>
</comment>
<evidence type="ECO:0000256" key="10">
    <source>
        <dbReference type="SAM" id="MobiDB-lite"/>
    </source>
</evidence>
<keyword evidence="3" id="KW-0813">Transport</keyword>
<evidence type="ECO:0000256" key="1">
    <source>
        <dbReference type="ARBA" id="ARBA00004211"/>
    </source>
</evidence>
<dbReference type="FunFam" id="1.20.5.110:FF:000069">
    <property type="entry name" value="Related to syntaxin 18"/>
    <property type="match status" value="1"/>
</dbReference>
<evidence type="ECO:0000256" key="7">
    <source>
        <dbReference type="ARBA" id="ARBA00023054"/>
    </source>
</evidence>
<dbReference type="Gene3D" id="1.20.5.110">
    <property type="match status" value="1"/>
</dbReference>
<protein>
    <recommendedName>
        <fullName evidence="12">t-SNARE coiled-coil homology domain-containing protein</fullName>
    </recommendedName>
</protein>
<dbReference type="GO" id="GO:0015031">
    <property type="term" value="P:protein transport"/>
    <property type="evidence" value="ECO:0007669"/>
    <property type="project" value="UniProtKB-KW"/>
</dbReference>
<dbReference type="EMBL" id="JANIEX010000088">
    <property type="protein sequence ID" value="KAJ3573864.1"/>
    <property type="molecule type" value="Genomic_DNA"/>
</dbReference>
<evidence type="ECO:0000256" key="4">
    <source>
        <dbReference type="ARBA" id="ARBA00022692"/>
    </source>
</evidence>
<evidence type="ECO:0000256" key="2">
    <source>
        <dbReference type="ARBA" id="ARBA00009063"/>
    </source>
</evidence>
<evidence type="ECO:0000256" key="3">
    <source>
        <dbReference type="ARBA" id="ARBA00022448"/>
    </source>
</evidence>
<reference evidence="13" key="1">
    <citation type="submission" date="2022-07" db="EMBL/GenBank/DDBJ databases">
        <title>Genome Sequence of Leucocoprinus birnbaumii.</title>
        <authorList>
            <person name="Buettner E."/>
        </authorList>
    </citation>
    <scope>NUCLEOTIDE SEQUENCE</scope>
    <source>
        <strain evidence="13">VT141</strain>
    </source>
</reference>
<dbReference type="GO" id="GO:0005783">
    <property type="term" value="C:endoplasmic reticulum"/>
    <property type="evidence" value="ECO:0007669"/>
    <property type="project" value="TreeGrafter"/>
</dbReference>
<feature type="transmembrane region" description="Helical" evidence="11">
    <location>
        <begin position="330"/>
        <end position="348"/>
    </location>
</feature>
<evidence type="ECO:0000256" key="11">
    <source>
        <dbReference type="SAM" id="Phobius"/>
    </source>
</evidence>
<evidence type="ECO:0000256" key="8">
    <source>
        <dbReference type="ARBA" id="ARBA00023136"/>
    </source>
</evidence>
<evidence type="ECO:0000256" key="6">
    <source>
        <dbReference type="ARBA" id="ARBA00022989"/>
    </source>
</evidence>
<gene>
    <name evidence="13" type="ORF">NP233_g2149</name>
</gene>
<evidence type="ECO:0000256" key="5">
    <source>
        <dbReference type="ARBA" id="ARBA00022927"/>
    </source>
</evidence>
<keyword evidence="8 11" id="KW-0472">Membrane</keyword>
<feature type="region of interest" description="Disordered" evidence="10">
    <location>
        <begin position="165"/>
        <end position="193"/>
    </location>
</feature>
<sequence length="349" mass="39025">MLSSIRKAYLNIDTRAPLSRQGSRKIDFTSENGEVAWNSLRYLTNEERDQIDLQARVILSKCAERVKEMEILEKKRSDLVASRTNPLARLIPARLRPEDDSAIASEFIAAHHASVTWYLSRRLAELSQIQKELQEERVKRQLERTRTLGSNATREAQYLGTGLSISGSVASPSSHHEITNSSRSRSESSSDGSGGWVGVAASNLLAATIGVTVASSETPLSQKASLPSYESSVVSDDDDDIELTQSQILQFENENANMLREVQDNLESVQQAEARLMDISALQMELVSHLTRQTELTEKLYDDAIATTTMVEKGNREIKEAKRRAKDSRLFLLVFLLGASFSLLFLHYY</sequence>
<dbReference type="GO" id="GO:0031201">
    <property type="term" value="C:SNARE complex"/>
    <property type="evidence" value="ECO:0007669"/>
    <property type="project" value="TreeGrafter"/>
</dbReference>
<dbReference type="InterPro" id="IPR000727">
    <property type="entry name" value="T_SNARE_dom"/>
</dbReference>
<dbReference type="AlphaFoldDB" id="A0AAD5W4V9"/>
<dbReference type="Proteomes" id="UP001213000">
    <property type="component" value="Unassembled WGS sequence"/>
</dbReference>
<feature type="domain" description="T-SNARE coiled-coil homology" evidence="12">
    <location>
        <begin position="259"/>
        <end position="321"/>
    </location>
</feature>
<dbReference type="PANTHER" id="PTHR15959:SF0">
    <property type="entry name" value="SYNTAXIN-18"/>
    <property type="match status" value="1"/>
</dbReference>